<evidence type="ECO:0000256" key="1">
    <source>
        <dbReference type="SAM" id="Coils"/>
    </source>
</evidence>
<name>A0A8S1SXS7_PAROT</name>
<dbReference type="EMBL" id="CAJJDP010000016">
    <property type="protein sequence ID" value="CAD8144970.1"/>
    <property type="molecule type" value="Genomic_DNA"/>
</dbReference>
<comment type="caution">
    <text evidence="2">The sequence shown here is derived from an EMBL/GenBank/DDBJ whole genome shotgun (WGS) entry which is preliminary data.</text>
</comment>
<sequence length="420" mass="49695">MEIAIKKCIPEIQSTLIKMENSLDQIIHEMEAKGQKKFSNKQDQIDTQTNIICFTNQINLCSDDFSHSLTLAMEKTINSQLKIMEEFTNQELIRQQHQLEDKINKNKDEEFKLLQQQYDQLNKVYKEEKSQNQQLQESINKMEQQLKSNKSTIQLHLLAQTDQLKILSQQEQNLKNESSKLYNEIRLLKKTQTQQEEWIEKLKQNHKQEKHELEEKLKNLDILLHKQIKNNVFNYNKQLEDLLNKIDKINKTIQALNNEQKTITYEKIITENLNPGEYVSNCIVCKQTCHYPCGISEESEKANCDAMQDGICTKCPKKCDWKAHKSDSFRYLPEYIIKEIISTNDSKIEQIKKQQEKDKNIKFKSKQLIKQLIIQFKNLNYIPEKMTEIDYIVKMIDEYSIGNEGKKQALNAIIKEWNEI</sequence>
<dbReference type="OMA" id="IWTEVER"/>
<accession>A0A8S1SXS7</accession>
<protein>
    <submittedName>
        <fullName evidence="2">Uncharacterized protein</fullName>
    </submittedName>
</protein>
<reference evidence="2" key="1">
    <citation type="submission" date="2021-01" db="EMBL/GenBank/DDBJ databases">
        <authorList>
            <consortium name="Genoscope - CEA"/>
            <person name="William W."/>
        </authorList>
    </citation>
    <scope>NUCLEOTIDE SEQUENCE</scope>
</reference>
<dbReference type="OrthoDB" id="313398at2759"/>
<keyword evidence="1" id="KW-0175">Coiled coil</keyword>
<evidence type="ECO:0000313" key="2">
    <source>
        <dbReference type="EMBL" id="CAD8144970.1"/>
    </source>
</evidence>
<gene>
    <name evidence="2" type="ORF">POCTA_138.1.T0160441</name>
</gene>
<evidence type="ECO:0000313" key="3">
    <source>
        <dbReference type="Proteomes" id="UP000683925"/>
    </source>
</evidence>
<dbReference type="Proteomes" id="UP000683925">
    <property type="component" value="Unassembled WGS sequence"/>
</dbReference>
<organism evidence="2 3">
    <name type="scientific">Paramecium octaurelia</name>
    <dbReference type="NCBI Taxonomy" id="43137"/>
    <lineage>
        <taxon>Eukaryota</taxon>
        <taxon>Sar</taxon>
        <taxon>Alveolata</taxon>
        <taxon>Ciliophora</taxon>
        <taxon>Intramacronucleata</taxon>
        <taxon>Oligohymenophorea</taxon>
        <taxon>Peniculida</taxon>
        <taxon>Parameciidae</taxon>
        <taxon>Paramecium</taxon>
    </lineage>
</organism>
<keyword evidence="3" id="KW-1185">Reference proteome</keyword>
<proteinExistence type="predicted"/>
<feature type="coiled-coil region" evidence="1">
    <location>
        <begin position="89"/>
        <end position="259"/>
    </location>
</feature>
<dbReference type="AlphaFoldDB" id="A0A8S1SXS7"/>